<dbReference type="GO" id="GO:0003677">
    <property type="term" value="F:DNA binding"/>
    <property type="evidence" value="ECO:0007669"/>
    <property type="project" value="InterPro"/>
</dbReference>
<dbReference type="GO" id="GO:0006352">
    <property type="term" value="P:DNA-templated transcription initiation"/>
    <property type="evidence" value="ECO:0007669"/>
    <property type="project" value="InterPro"/>
</dbReference>
<keyword evidence="7" id="KW-1185">Reference proteome</keyword>
<reference evidence="7" key="1">
    <citation type="submission" date="2016-11" db="EMBL/GenBank/DDBJ databases">
        <title>Actinomyces gypaetusis sp. nov. isolated from Gypaetus barbatus in Qinghai Tibet Plateau China.</title>
        <authorList>
            <person name="Meng X."/>
        </authorList>
    </citation>
    <scope>NUCLEOTIDE SEQUENCE [LARGE SCALE GENOMIC DNA]</scope>
    <source>
        <strain evidence="7">DSM 15383</strain>
    </source>
</reference>
<dbReference type="Gene3D" id="1.10.10.10">
    <property type="entry name" value="Winged helix-like DNA-binding domain superfamily/Winged helix DNA-binding domain"/>
    <property type="match status" value="1"/>
</dbReference>
<evidence type="ECO:0000259" key="5">
    <source>
        <dbReference type="Pfam" id="PF08281"/>
    </source>
</evidence>
<name>A0A1Q5PSP2_9ACTO</name>
<proteinExistence type="inferred from homology"/>
<dbReference type="CDD" id="cd06171">
    <property type="entry name" value="Sigma70_r4"/>
    <property type="match status" value="1"/>
</dbReference>
<evidence type="ECO:0000313" key="7">
    <source>
        <dbReference type="Proteomes" id="UP000186465"/>
    </source>
</evidence>
<evidence type="ECO:0000256" key="4">
    <source>
        <dbReference type="ARBA" id="ARBA00023163"/>
    </source>
</evidence>
<keyword evidence="3" id="KW-0731">Sigma factor</keyword>
<dbReference type="InterPro" id="IPR013324">
    <property type="entry name" value="RNA_pol_sigma_r3/r4-like"/>
</dbReference>
<feature type="domain" description="RNA polymerase sigma factor 70 region 4 type 2" evidence="5">
    <location>
        <begin position="93"/>
        <end position="144"/>
    </location>
</feature>
<dbReference type="Proteomes" id="UP000186465">
    <property type="component" value="Unassembled WGS sequence"/>
</dbReference>
<gene>
    <name evidence="6" type="ORF">BM477_00365</name>
</gene>
<evidence type="ECO:0000256" key="1">
    <source>
        <dbReference type="ARBA" id="ARBA00010641"/>
    </source>
</evidence>
<evidence type="ECO:0000256" key="3">
    <source>
        <dbReference type="ARBA" id="ARBA00023082"/>
    </source>
</evidence>
<dbReference type="OrthoDB" id="9797134at2"/>
<dbReference type="InterPro" id="IPR013249">
    <property type="entry name" value="RNA_pol_sigma70_r4_t2"/>
</dbReference>
<dbReference type="InterPro" id="IPR036388">
    <property type="entry name" value="WH-like_DNA-bd_sf"/>
</dbReference>
<dbReference type="AlphaFoldDB" id="A0A1Q5PSP2"/>
<evidence type="ECO:0000256" key="2">
    <source>
        <dbReference type="ARBA" id="ARBA00023015"/>
    </source>
</evidence>
<comment type="similarity">
    <text evidence="1">Belongs to the sigma-70 factor family. ECF subfamily.</text>
</comment>
<keyword evidence="2" id="KW-0805">Transcription regulation</keyword>
<dbReference type="GO" id="GO:0016987">
    <property type="term" value="F:sigma factor activity"/>
    <property type="evidence" value="ECO:0007669"/>
    <property type="project" value="UniProtKB-KW"/>
</dbReference>
<keyword evidence="4" id="KW-0804">Transcription</keyword>
<accession>A0A1Q5PSP2</accession>
<dbReference type="EMBL" id="MPDM01000001">
    <property type="protein sequence ID" value="OKL50465.1"/>
    <property type="molecule type" value="Genomic_DNA"/>
</dbReference>
<organism evidence="6 7">
    <name type="scientific">Boudabousia marimammalium</name>
    <dbReference type="NCBI Taxonomy" id="156892"/>
    <lineage>
        <taxon>Bacteria</taxon>
        <taxon>Bacillati</taxon>
        <taxon>Actinomycetota</taxon>
        <taxon>Actinomycetes</taxon>
        <taxon>Actinomycetales</taxon>
        <taxon>Actinomycetaceae</taxon>
        <taxon>Boudabousia</taxon>
    </lineage>
</organism>
<comment type="caution">
    <text evidence="6">The sequence shown here is derived from an EMBL/GenBank/DDBJ whole genome shotgun (WGS) entry which is preliminary data.</text>
</comment>
<dbReference type="SUPFAM" id="SSF88659">
    <property type="entry name" value="Sigma3 and sigma4 domains of RNA polymerase sigma factors"/>
    <property type="match status" value="1"/>
</dbReference>
<dbReference type="Pfam" id="PF08281">
    <property type="entry name" value="Sigma70_r4_2"/>
    <property type="match status" value="1"/>
</dbReference>
<evidence type="ECO:0000313" key="6">
    <source>
        <dbReference type="EMBL" id="OKL50465.1"/>
    </source>
</evidence>
<sequence length="154" mass="16913">MGSLTYTSVLGDPIVVEVEDRWIEIVADLDRIEYRNEHGCHHQDHKGIKFCSWDVYNAYGNQEAGTASPAEDIVYENETATEHEQALRAVGQLLANLIKKLPPVQREVFIAVHIQQHPAVEVAAARGVSKVAISKTLKKASERLRDGLVSAGGG</sequence>
<dbReference type="RefSeq" id="WP_075360706.1">
    <property type="nucleotide sequence ID" value="NZ_MPDM01000001.1"/>
</dbReference>
<protein>
    <recommendedName>
        <fullName evidence="5">RNA polymerase sigma factor 70 region 4 type 2 domain-containing protein</fullName>
    </recommendedName>
</protein>